<dbReference type="AlphaFoldDB" id="A0A8J2P5G5"/>
<accession>A0A8J2P5G5</accession>
<dbReference type="Proteomes" id="UP000708208">
    <property type="component" value="Unassembled WGS sequence"/>
</dbReference>
<organism evidence="1 2">
    <name type="scientific">Allacma fusca</name>
    <dbReference type="NCBI Taxonomy" id="39272"/>
    <lineage>
        <taxon>Eukaryota</taxon>
        <taxon>Metazoa</taxon>
        <taxon>Ecdysozoa</taxon>
        <taxon>Arthropoda</taxon>
        <taxon>Hexapoda</taxon>
        <taxon>Collembola</taxon>
        <taxon>Symphypleona</taxon>
        <taxon>Sminthuridae</taxon>
        <taxon>Allacma</taxon>
    </lineage>
</organism>
<sequence>MPPSVIPIKKEIWMVRTDVEEDLLEAVRISEIMEQLDQVPPQVPDVEAQPQSPEAIAMANDDEYSFEGHFCQAGDLTCTSRDLCNYSTDLRMREVLAAAPPPVHV</sequence>
<protein>
    <submittedName>
        <fullName evidence="1">Uncharacterized protein</fullName>
    </submittedName>
</protein>
<evidence type="ECO:0000313" key="1">
    <source>
        <dbReference type="EMBL" id="CAG7725075.1"/>
    </source>
</evidence>
<reference evidence="1" key="1">
    <citation type="submission" date="2021-06" db="EMBL/GenBank/DDBJ databases">
        <authorList>
            <person name="Hodson N. C."/>
            <person name="Mongue J. A."/>
            <person name="Jaron S. K."/>
        </authorList>
    </citation>
    <scope>NUCLEOTIDE SEQUENCE</scope>
</reference>
<dbReference type="EMBL" id="CAJVCH010117245">
    <property type="protein sequence ID" value="CAG7725075.1"/>
    <property type="molecule type" value="Genomic_DNA"/>
</dbReference>
<keyword evidence="2" id="KW-1185">Reference proteome</keyword>
<gene>
    <name evidence="1" type="ORF">AFUS01_LOCUS14058</name>
</gene>
<comment type="caution">
    <text evidence="1">The sequence shown here is derived from an EMBL/GenBank/DDBJ whole genome shotgun (WGS) entry which is preliminary data.</text>
</comment>
<name>A0A8J2P5G5_9HEXA</name>
<proteinExistence type="predicted"/>
<evidence type="ECO:0000313" key="2">
    <source>
        <dbReference type="Proteomes" id="UP000708208"/>
    </source>
</evidence>